<feature type="transmembrane region" description="Helical" evidence="1">
    <location>
        <begin position="220"/>
        <end position="242"/>
    </location>
</feature>
<reference evidence="2 3" key="1">
    <citation type="submission" date="2017-09" db="EMBL/GenBank/DDBJ databases">
        <authorList>
            <person name="Ehlers B."/>
            <person name="Leendertz F.H."/>
        </authorList>
    </citation>
    <scope>NUCLEOTIDE SEQUENCE [LARGE SCALE GENOMIC DNA]</scope>
    <source>
        <strain evidence="2 3">CGMCC 4.6857</strain>
    </source>
</reference>
<evidence type="ECO:0000313" key="2">
    <source>
        <dbReference type="EMBL" id="SNY60491.1"/>
    </source>
</evidence>
<name>A0A285JN11_9ACTN</name>
<keyword evidence="1" id="KW-1133">Transmembrane helix</keyword>
<evidence type="ECO:0000256" key="1">
    <source>
        <dbReference type="SAM" id="Phobius"/>
    </source>
</evidence>
<accession>A0A285JN11</accession>
<feature type="transmembrane region" description="Helical" evidence="1">
    <location>
        <begin position="249"/>
        <end position="267"/>
    </location>
</feature>
<sequence>MSTLEHRYQLLVRLFYPAGYRHEREAEIVGTYLELAPPGKRRPSPRDVADLATGGARQHLRATEVTELRPGLRLAGLLAMATATALAAIWAVVESAPLPPDITWEIPRFGPFSSLGAIVWAVWLLAAFLFSVRPQWSRAAIGVALLATVAVVPLSAVTGVYRPPLYVLLPQFALGFLALGTGRLSLIERLLPLAAGAAAAAISRPGFDYAIGYLGESGTYTMTATGLILLAVAIAIAVGLGVTGHGRGGWALLILLGPIGLITLQELTRTLTGNLYGEWNVTYSSLAATAVLVTVAGAGLLLLALGLQRRLTVHTRCEACGSPVRGAQRYDRTHT</sequence>
<keyword evidence="1" id="KW-0472">Membrane</keyword>
<protein>
    <submittedName>
        <fullName evidence="2">Uncharacterized protein</fullName>
    </submittedName>
</protein>
<keyword evidence="3" id="KW-1185">Reference proteome</keyword>
<feature type="transmembrane region" description="Helical" evidence="1">
    <location>
        <begin position="71"/>
        <end position="92"/>
    </location>
</feature>
<feature type="transmembrane region" description="Helical" evidence="1">
    <location>
        <begin position="112"/>
        <end position="132"/>
    </location>
</feature>
<dbReference type="Proteomes" id="UP000219612">
    <property type="component" value="Unassembled WGS sequence"/>
</dbReference>
<keyword evidence="1" id="KW-0812">Transmembrane</keyword>
<dbReference type="EMBL" id="OBDY01000021">
    <property type="protein sequence ID" value="SNY60491.1"/>
    <property type="molecule type" value="Genomic_DNA"/>
</dbReference>
<proteinExistence type="predicted"/>
<dbReference type="AlphaFoldDB" id="A0A285JN11"/>
<dbReference type="OrthoDB" id="3406023at2"/>
<evidence type="ECO:0000313" key="3">
    <source>
        <dbReference type="Proteomes" id="UP000219612"/>
    </source>
</evidence>
<gene>
    <name evidence="2" type="ORF">SAMN05421748_121146</name>
</gene>
<organism evidence="2 3">
    <name type="scientific">Paractinoplanes atraurantiacus</name>
    <dbReference type="NCBI Taxonomy" id="1036182"/>
    <lineage>
        <taxon>Bacteria</taxon>
        <taxon>Bacillati</taxon>
        <taxon>Actinomycetota</taxon>
        <taxon>Actinomycetes</taxon>
        <taxon>Micromonosporales</taxon>
        <taxon>Micromonosporaceae</taxon>
        <taxon>Paractinoplanes</taxon>
    </lineage>
</organism>
<feature type="transmembrane region" description="Helical" evidence="1">
    <location>
        <begin position="139"/>
        <end position="161"/>
    </location>
</feature>
<dbReference type="RefSeq" id="WP_143235118.1">
    <property type="nucleotide sequence ID" value="NZ_OBDY01000021.1"/>
</dbReference>
<feature type="transmembrane region" description="Helical" evidence="1">
    <location>
        <begin position="287"/>
        <end position="307"/>
    </location>
</feature>